<dbReference type="Pfam" id="PF20150">
    <property type="entry name" value="2EXR"/>
    <property type="match status" value="1"/>
</dbReference>
<dbReference type="AlphaFoldDB" id="A0AAD4PVC1"/>
<keyword evidence="3" id="KW-1185">Reference proteome</keyword>
<feature type="domain" description="2EXR" evidence="1">
    <location>
        <begin position="16"/>
        <end position="115"/>
    </location>
</feature>
<organism evidence="2 3">
    <name type="scientific">Talaromyces proteolyticus</name>
    <dbReference type="NCBI Taxonomy" id="1131652"/>
    <lineage>
        <taxon>Eukaryota</taxon>
        <taxon>Fungi</taxon>
        <taxon>Dikarya</taxon>
        <taxon>Ascomycota</taxon>
        <taxon>Pezizomycotina</taxon>
        <taxon>Eurotiomycetes</taxon>
        <taxon>Eurotiomycetidae</taxon>
        <taxon>Eurotiales</taxon>
        <taxon>Trichocomaceae</taxon>
        <taxon>Talaromyces</taxon>
        <taxon>Talaromyces sect. Bacilispori</taxon>
    </lineage>
</organism>
<dbReference type="PANTHER" id="PTHR35910:SF6">
    <property type="entry name" value="2EXR DOMAIN-CONTAINING PROTEIN"/>
    <property type="match status" value="1"/>
</dbReference>
<dbReference type="Proteomes" id="UP001201262">
    <property type="component" value="Unassembled WGS sequence"/>
</dbReference>
<accession>A0AAD4PVC1</accession>
<proteinExistence type="predicted"/>
<dbReference type="EMBL" id="JAJTJA010000014">
    <property type="protein sequence ID" value="KAH8690133.1"/>
    <property type="molecule type" value="Genomic_DNA"/>
</dbReference>
<gene>
    <name evidence="2" type="ORF">BGW36DRAFT_433087</name>
</gene>
<dbReference type="GeneID" id="70251506"/>
<dbReference type="InterPro" id="IPR045518">
    <property type="entry name" value="2EXR"/>
</dbReference>
<name>A0AAD4PVC1_9EURO</name>
<reference evidence="2" key="1">
    <citation type="submission" date="2021-12" db="EMBL/GenBank/DDBJ databases">
        <title>Convergent genome expansion in fungi linked to evolution of root-endophyte symbiosis.</title>
        <authorList>
            <consortium name="DOE Joint Genome Institute"/>
            <person name="Ke Y.-H."/>
            <person name="Bonito G."/>
            <person name="Liao H.-L."/>
            <person name="Looney B."/>
            <person name="Rojas-Flechas A."/>
            <person name="Nash J."/>
            <person name="Hameed K."/>
            <person name="Schadt C."/>
            <person name="Martin F."/>
            <person name="Crous P.W."/>
            <person name="Miettinen O."/>
            <person name="Magnuson J.K."/>
            <person name="Labbe J."/>
            <person name="Jacobson D."/>
            <person name="Doktycz M.J."/>
            <person name="Veneault-Fourrey C."/>
            <person name="Kuo A."/>
            <person name="Mondo S."/>
            <person name="Calhoun S."/>
            <person name="Riley R."/>
            <person name="Ohm R."/>
            <person name="LaButti K."/>
            <person name="Andreopoulos B."/>
            <person name="Pangilinan J."/>
            <person name="Nolan M."/>
            <person name="Tritt A."/>
            <person name="Clum A."/>
            <person name="Lipzen A."/>
            <person name="Daum C."/>
            <person name="Barry K."/>
            <person name="Grigoriev I.V."/>
            <person name="Vilgalys R."/>
        </authorList>
    </citation>
    <scope>NUCLEOTIDE SEQUENCE</scope>
    <source>
        <strain evidence="2">PMI_201</strain>
    </source>
</reference>
<protein>
    <recommendedName>
        <fullName evidence="1">2EXR domain-containing protein</fullName>
    </recommendedName>
</protein>
<sequence>MASSKESSKNGEAQSFTLFSLLPTELRLQIWEQATISILPRLVLLEPKQLSIPRYENSPAQQVAPKWGFRSYCQLPGALTACRESFEVTSKYYQRSFGTGQACPQTWFNFERDYLYLKAPSWRDPLNPKVQLSYQAMLDSLSLEERRKIQHLVLSDYLDILPDNIINPTRDEALLEVIKSFEHVKGVYPVYLDGWTPKDLEKGTQLILRYPPDRDLVVRHLFKAQYRHDKYCACFNRIVDQWEKFRGGLLRNPEMLDRKLAILYPKTKPKVRQMMVLTGHFYTIFSEARKPYNSRASGPWRDYIPSSEQWPPTRTI</sequence>
<comment type="caution">
    <text evidence="2">The sequence shown here is derived from an EMBL/GenBank/DDBJ whole genome shotgun (WGS) entry which is preliminary data.</text>
</comment>
<dbReference type="PANTHER" id="PTHR35910">
    <property type="entry name" value="2EXR DOMAIN-CONTAINING PROTEIN"/>
    <property type="match status" value="1"/>
</dbReference>
<evidence type="ECO:0000313" key="3">
    <source>
        <dbReference type="Proteomes" id="UP001201262"/>
    </source>
</evidence>
<evidence type="ECO:0000259" key="1">
    <source>
        <dbReference type="Pfam" id="PF20150"/>
    </source>
</evidence>
<evidence type="ECO:0000313" key="2">
    <source>
        <dbReference type="EMBL" id="KAH8690133.1"/>
    </source>
</evidence>
<dbReference type="RefSeq" id="XP_046066416.1">
    <property type="nucleotide sequence ID" value="XM_046221219.1"/>
</dbReference>